<dbReference type="KEGG" id="bany:112056313"/>
<evidence type="ECO:0000313" key="2">
    <source>
        <dbReference type="Proteomes" id="UP001652582"/>
    </source>
</evidence>
<gene>
    <name evidence="3 4" type="primary">LOC112056313</name>
</gene>
<name>A0A6J1P4E4_BICAN</name>
<feature type="transmembrane region" description="Helical" evidence="1">
    <location>
        <begin position="125"/>
        <end position="145"/>
    </location>
</feature>
<dbReference type="RefSeq" id="XP_023952491.2">
    <property type="nucleotide sequence ID" value="XM_024096723.2"/>
</dbReference>
<dbReference type="Gene3D" id="1.20.1250.20">
    <property type="entry name" value="MFS general substrate transporter like domains"/>
    <property type="match status" value="1"/>
</dbReference>
<feature type="transmembrane region" description="Helical" evidence="1">
    <location>
        <begin position="186"/>
        <end position="207"/>
    </location>
</feature>
<feature type="transmembrane region" description="Helical" evidence="1">
    <location>
        <begin position="450"/>
        <end position="473"/>
    </location>
</feature>
<feature type="transmembrane region" description="Helical" evidence="1">
    <location>
        <begin position="414"/>
        <end position="438"/>
    </location>
</feature>
<keyword evidence="2" id="KW-1185">Reference proteome</keyword>
<dbReference type="GO" id="GO:0008028">
    <property type="term" value="F:monocarboxylic acid transmembrane transporter activity"/>
    <property type="evidence" value="ECO:0007669"/>
    <property type="project" value="TreeGrafter"/>
</dbReference>
<keyword evidence="1" id="KW-0472">Membrane</keyword>
<keyword evidence="1" id="KW-1133">Transmembrane helix</keyword>
<organism evidence="2 3">
    <name type="scientific">Bicyclus anynana</name>
    <name type="common">Squinting bush brown butterfly</name>
    <dbReference type="NCBI Taxonomy" id="110368"/>
    <lineage>
        <taxon>Eukaryota</taxon>
        <taxon>Metazoa</taxon>
        <taxon>Ecdysozoa</taxon>
        <taxon>Arthropoda</taxon>
        <taxon>Hexapoda</taxon>
        <taxon>Insecta</taxon>
        <taxon>Pterygota</taxon>
        <taxon>Neoptera</taxon>
        <taxon>Endopterygota</taxon>
        <taxon>Lepidoptera</taxon>
        <taxon>Glossata</taxon>
        <taxon>Ditrysia</taxon>
        <taxon>Papilionoidea</taxon>
        <taxon>Nymphalidae</taxon>
        <taxon>Satyrinae</taxon>
        <taxon>Satyrini</taxon>
        <taxon>Mycalesina</taxon>
        <taxon>Bicyclus</taxon>
    </lineage>
</organism>
<dbReference type="InterPro" id="IPR050327">
    <property type="entry name" value="Proton-linked_MCT"/>
</dbReference>
<evidence type="ECO:0000313" key="3">
    <source>
        <dbReference type="RefSeq" id="XP_023952491.2"/>
    </source>
</evidence>
<evidence type="ECO:0000313" key="4">
    <source>
        <dbReference type="RefSeq" id="XP_052739336.1"/>
    </source>
</evidence>
<accession>A0A6J1P4E4</accession>
<dbReference type="GeneID" id="112056313"/>
<dbReference type="PANTHER" id="PTHR11360:SF229">
    <property type="entry name" value="AGAP007601-PA"/>
    <property type="match status" value="1"/>
</dbReference>
<feature type="transmembrane region" description="Helical" evidence="1">
    <location>
        <begin position="325"/>
        <end position="348"/>
    </location>
</feature>
<dbReference type="RefSeq" id="XP_052739336.1">
    <property type="nucleotide sequence ID" value="XM_052883376.1"/>
</dbReference>
<dbReference type="Pfam" id="PF07690">
    <property type="entry name" value="MFS_1"/>
    <property type="match status" value="2"/>
</dbReference>
<feature type="transmembrane region" description="Helical" evidence="1">
    <location>
        <begin position="391"/>
        <end position="408"/>
    </location>
</feature>
<feature type="transmembrane region" description="Helical" evidence="1">
    <location>
        <begin position="29"/>
        <end position="57"/>
    </location>
</feature>
<dbReference type="InterPro" id="IPR036259">
    <property type="entry name" value="MFS_trans_sf"/>
</dbReference>
<dbReference type="AlphaFoldDB" id="A0A6J1P4E4"/>
<reference evidence="2 3" key="1">
    <citation type="submission" date="2025-05" db="UniProtKB">
        <authorList>
            <consortium name="RefSeq"/>
        </authorList>
    </citation>
    <scope>NUCLEOTIDE SEQUENCE [LARGE SCALE GENOMIC DNA]</scope>
</reference>
<dbReference type="InterPro" id="IPR011701">
    <property type="entry name" value="MFS"/>
</dbReference>
<feature type="transmembrane region" description="Helical" evidence="1">
    <location>
        <begin position="99"/>
        <end position="119"/>
    </location>
</feature>
<protein>
    <submittedName>
        <fullName evidence="3 4">Monocarboxylate transporter 12</fullName>
    </submittedName>
</protein>
<proteinExistence type="predicted"/>
<feature type="transmembrane region" description="Helical" evidence="1">
    <location>
        <begin position="69"/>
        <end position="92"/>
    </location>
</feature>
<dbReference type="SUPFAM" id="SSF103473">
    <property type="entry name" value="MFS general substrate transporter"/>
    <property type="match status" value="1"/>
</dbReference>
<feature type="transmembrane region" description="Helical" evidence="1">
    <location>
        <begin position="479"/>
        <end position="507"/>
    </location>
</feature>
<sequence>MSKTNSFALIPQTDKKMKKRIKLVPPDGGWGWMVLLGTALTNIFNQSMLSLCTFLYGDALEAMGYATQGAALVLSTMLFVSNLGGPIAGAVVKLSSPRFVSVTGAVCCSVGILFSGFSTNIWHLVLTYGILLGLGLGFIQNASFVSINGYFKERKSLAVGLAMAGTGVGQTLMPHVVRYLLENFGFKGACLLLAALSLHGICGTLLLQPVEWHMKKVEEEVEVDEKMHLLEDSNKDAPKTKDHNANGNVTFKGTRRATEPTLCSEIGAESPKKSLSQSNKELQVHSNGKSIEKLNGNYVVPTPKKTMFRKIYDLFDISLLSSPRFINVIVGTAITVVSIQNFSMLYPLFLQKKVFLDKQQTANCMSAVALADIVGRLTLPMFQDKYHIKARTMLIMTSIWLIVVRQILAYQTDVYVLLAMSALYGFGRSMVIVARNIAISDQCRMDQVPSAVGLGMLSIGIIVPPAGLFLGWIRDYTDSYIICITAQNLFLVVFLAMWIPDMLYLYYQEKREKRKKIEQAIS</sequence>
<dbReference type="OrthoDB" id="8055603at2759"/>
<dbReference type="PANTHER" id="PTHR11360">
    <property type="entry name" value="MONOCARBOXYLATE TRANSPORTER"/>
    <property type="match status" value="1"/>
</dbReference>
<dbReference type="Proteomes" id="UP001652582">
    <property type="component" value="Chromosome 1"/>
</dbReference>
<evidence type="ECO:0000256" key="1">
    <source>
        <dbReference type="SAM" id="Phobius"/>
    </source>
</evidence>
<keyword evidence="1" id="KW-0812">Transmembrane</keyword>